<evidence type="ECO:0000259" key="2">
    <source>
        <dbReference type="Pfam" id="PF01789"/>
    </source>
</evidence>
<proteinExistence type="predicted"/>
<protein>
    <recommendedName>
        <fullName evidence="2">PsbP C-terminal domain-containing protein</fullName>
    </recommendedName>
</protein>
<comment type="caution">
    <text evidence="3">The sequence shown here is derived from an EMBL/GenBank/DDBJ whole genome shotgun (WGS) entry which is preliminary data.</text>
</comment>
<dbReference type="PANTHER" id="PTHR31407">
    <property type="match status" value="1"/>
</dbReference>
<dbReference type="PANTHER" id="PTHR31407:SF16">
    <property type="entry name" value="PSBP DOMAIN-CONTAINING PROTEIN 7, CHLOROPLASTIC"/>
    <property type="match status" value="1"/>
</dbReference>
<evidence type="ECO:0000313" key="4">
    <source>
        <dbReference type="Proteomes" id="UP000708148"/>
    </source>
</evidence>
<feature type="domain" description="PsbP C-terminal" evidence="2">
    <location>
        <begin position="103"/>
        <end position="251"/>
    </location>
</feature>
<reference evidence="3" key="1">
    <citation type="submission" date="2020-12" db="EMBL/GenBank/DDBJ databases">
        <authorList>
            <person name="Iha C."/>
        </authorList>
    </citation>
    <scope>NUCLEOTIDE SEQUENCE</scope>
</reference>
<organism evidence="3 4">
    <name type="scientific">Ostreobium quekettii</name>
    <dbReference type="NCBI Taxonomy" id="121088"/>
    <lineage>
        <taxon>Eukaryota</taxon>
        <taxon>Viridiplantae</taxon>
        <taxon>Chlorophyta</taxon>
        <taxon>core chlorophytes</taxon>
        <taxon>Ulvophyceae</taxon>
        <taxon>TCBD clade</taxon>
        <taxon>Bryopsidales</taxon>
        <taxon>Ostreobineae</taxon>
        <taxon>Ostreobiaceae</taxon>
        <taxon>Ostreobium</taxon>
    </lineage>
</organism>
<dbReference type="AlphaFoldDB" id="A0A8S1JAA1"/>
<sequence>MQAALHGAPLRARCPAAPARPHASIRSQMPQDPPSSSSRPSGPPTGDLSIDRRTAFLGMGAASVALAVDLAVGVPVAGAEDMETFFGYATPPTSYGGYGGNADEPPKYKFQYPASWKPQTVNKVQKGTQGIDSIIVNPRNKSSVMFVIALGRAGEDDKSFKLTDVETTFQGFVGADYELQDAVQSASSIARTSREVGGEPFYDYDIDSPNVHVLSTVTVRGGKIFAFIIKVPTRQYESQPGTFKTALTSFRTL</sequence>
<dbReference type="GO" id="GO:0009654">
    <property type="term" value="C:photosystem II oxygen evolving complex"/>
    <property type="evidence" value="ECO:0007669"/>
    <property type="project" value="InterPro"/>
</dbReference>
<accession>A0A8S1JAA1</accession>
<dbReference type="InterPro" id="IPR016123">
    <property type="entry name" value="Mog1/PsbP_a/b/a-sand"/>
</dbReference>
<dbReference type="InterPro" id="IPR002683">
    <property type="entry name" value="PsbP_C"/>
</dbReference>
<dbReference type="GO" id="GO:0015979">
    <property type="term" value="P:photosynthesis"/>
    <property type="evidence" value="ECO:0007669"/>
    <property type="project" value="InterPro"/>
</dbReference>
<dbReference type="EMBL" id="CAJHUC010002025">
    <property type="protein sequence ID" value="CAD7702996.1"/>
    <property type="molecule type" value="Genomic_DNA"/>
</dbReference>
<dbReference type="Gene3D" id="3.40.1000.10">
    <property type="entry name" value="Mog1/PsbP, alpha/beta/alpha sandwich"/>
    <property type="match status" value="1"/>
</dbReference>
<evidence type="ECO:0000313" key="3">
    <source>
        <dbReference type="EMBL" id="CAD7702996.1"/>
    </source>
</evidence>
<dbReference type="OrthoDB" id="1916780at2759"/>
<keyword evidence="4" id="KW-1185">Reference proteome</keyword>
<dbReference type="Pfam" id="PF01789">
    <property type="entry name" value="PsbP"/>
    <property type="match status" value="1"/>
</dbReference>
<dbReference type="GO" id="GO:0019898">
    <property type="term" value="C:extrinsic component of membrane"/>
    <property type="evidence" value="ECO:0007669"/>
    <property type="project" value="InterPro"/>
</dbReference>
<dbReference type="GO" id="GO:0005509">
    <property type="term" value="F:calcium ion binding"/>
    <property type="evidence" value="ECO:0007669"/>
    <property type="project" value="InterPro"/>
</dbReference>
<evidence type="ECO:0000256" key="1">
    <source>
        <dbReference type="SAM" id="MobiDB-lite"/>
    </source>
</evidence>
<name>A0A8S1JAA1_9CHLO</name>
<gene>
    <name evidence="3" type="ORF">OSTQU699_LOCUS8353</name>
</gene>
<dbReference type="SUPFAM" id="SSF55724">
    <property type="entry name" value="Mog1p/PsbP-like"/>
    <property type="match status" value="1"/>
</dbReference>
<feature type="region of interest" description="Disordered" evidence="1">
    <location>
        <begin position="1"/>
        <end position="50"/>
    </location>
</feature>
<dbReference type="Proteomes" id="UP000708148">
    <property type="component" value="Unassembled WGS sequence"/>
</dbReference>
<feature type="compositionally biased region" description="Low complexity" evidence="1">
    <location>
        <begin position="8"/>
        <end position="47"/>
    </location>
</feature>